<gene>
    <name evidence="12" type="ORF">F444_16486</name>
</gene>
<evidence type="ECO:0000256" key="4">
    <source>
        <dbReference type="ARBA" id="ARBA00006463"/>
    </source>
</evidence>
<evidence type="ECO:0000256" key="3">
    <source>
        <dbReference type="ARBA" id="ARBA00004613"/>
    </source>
</evidence>
<dbReference type="SUPFAM" id="SSF51126">
    <property type="entry name" value="Pectin lyase-like"/>
    <property type="match status" value="1"/>
</dbReference>
<protein>
    <recommendedName>
        <fullName evidence="11">Probable pectate lyase F</fullName>
        <ecNumber evidence="5">4.2.2.2</ecNumber>
    </recommendedName>
</protein>
<dbReference type="PANTHER" id="PTHR33407">
    <property type="entry name" value="PECTATE LYASE F-RELATED"/>
    <property type="match status" value="1"/>
</dbReference>
<comment type="function">
    <text evidence="10">Pectinolytic enzyme consist of four classes of enzymes: pectin lyase, polygalacturonase, pectin methylesterase and rhamnogalacturonase. Among pectinolytic enzymes, pectin lyase is the most important in depolymerization of pectin, since it cleaves internal glycosidic bonds of highly methylated pectins. Favors pectate, the anion, over pectin, the methyl ester.</text>
</comment>
<dbReference type="GO" id="GO:0005576">
    <property type="term" value="C:extracellular region"/>
    <property type="evidence" value="ECO:0007669"/>
    <property type="project" value="UniProtKB-SubCell"/>
</dbReference>
<dbReference type="GO" id="GO:0045490">
    <property type="term" value="P:pectin catabolic process"/>
    <property type="evidence" value="ECO:0007669"/>
    <property type="project" value="TreeGrafter"/>
</dbReference>
<comment type="catalytic activity">
    <reaction evidence="1">
        <text>Eliminative cleavage of (1-&gt;4)-alpha-D-galacturonan to give oligosaccharides with 4-deoxy-alpha-D-galact-4-enuronosyl groups at their non-reducing ends.</text>
        <dbReference type="EC" id="4.2.2.2"/>
    </reaction>
</comment>
<dbReference type="AlphaFoldDB" id="A0A080ZI98"/>
<evidence type="ECO:0000256" key="1">
    <source>
        <dbReference type="ARBA" id="ARBA00000695"/>
    </source>
</evidence>
<comment type="subcellular location">
    <subcellularLocation>
        <location evidence="3">Secreted</location>
    </subcellularLocation>
</comment>
<evidence type="ECO:0000256" key="9">
    <source>
        <dbReference type="ARBA" id="ARBA00023239"/>
    </source>
</evidence>
<evidence type="ECO:0000313" key="13">
    <source>
        <dbReference type="Proteomes" id="UP000028582"/>
    </source>
</evidence>
<evidence type="ECO:0000256" key="6">
    <source>
        <dbReference type="ARBA" id="ARBA00022525"/>
    </source>
</evidence>
<evidence type="ECO:0000256" key="8">
    <source>
        <dbReference type="ARBA" id="ARBA00022837"/>
    </source>
</evidence>
<comment type="caution">
    <text evidence="12">The sequence shown here is derived from an EMBL/GenBank/DDBJ whole genome shotgun (WGS) entry which is preliminary data.</text>
</comment>
<dbReference type="InterPro" id="IPR004898">
    <property type="entry name" value="Pectate_lyase_PlyH/PlyE-like"/>
</dbReference>
<evidence type="ECO:0000313" key="12">
    <source>
        <dbReference type="EMBL" id="ETO66359.1"/>
    </source>
</evidence>
<proteinExistence type="inferred from homology"/>
<dbReference type="Gene3D" id="2.160.20.10">
    <property type="entry name" value="Single-stranded right-handed beta-helix, Pectin lyase-like"/>
    <property type="match status" value="1"/>
</dbReference>
<comment type="cofactor">
    <cofactor evidence="2">
        <name>Ca(2+)</name>
        <dbReference type="ChEBI" id="CHEBI:29108"/>
    </cofactor>
</comment>
<dbReference type="Pfam" id="PF03211">
    <property type="entry name" value="Pectate_lyase"/>
    <property type="match status" value="1"/>
</dbReference>
<keyword evidence="6" id="KW-0964">Secreted</keyword>
<dbReference type="InterPro" id="IPR011050">
    <property type="entry name" value="Pectin_lyase_fold/virulence"/>
</dbReference>
<dbReference type="EC" id="4.2.2.2" evidence="5"/>
<keyword evidence="7" id="KW-0732">Signal</keyword>
<dbReference type="EMBL" id="ANJA01003038">
    <property type="protein sequence ID" value="ETO66359.1"/>
    <property type="molecule type" value="Genomic_DNA"/>
</dbReference>
<keyword evidence="8" id="KW-0106">Calcium</keyword>
<evidence type="ECO:0000256" key="7">
    <source>
        <dbReference type="ARBA" id="ARBA00022729"/>
    </source>
</evidence>
<evidence type="ECO:0000256" key="5">
    <source>
        <dbReference type="ARBA" id="ARBA00012272"/>
    </source>
</evidence>
<comment type="similarity">
    <text evidence="4">Belongs to the polysaccharide lyase 3 family.</text>
</comment>
<organism evidence="12 13">
    <name type="scientific">Phytophthora nicotianae P1976</name>
    <dbReference type="NCBI Taxonomy" id="1317066"/>
    <lineage>
        <taxon>Eukaryota</taxon>
        <taxon>Sar</taxon>
        <taxon>Stramenopiles</taxon>
        <taxon>Oomycota</taxon>
        <taxon>Peronosporomycetes</taxon>
        <taxon>Peronosporales</taxon>
        <taxon>Peronosporaceae</taxon>
        <taxon>Phytophthora</taxon>
    </lineage>
</organism>
<name>A0A080ZI98_PHYNI</name>
<evidence type="ECO:0000256" key="10">
    <source>
        <dbReference type="ARBA" id="ARBA00025679"/>
    </source>
</evidence>
<dbReference type="PANTHER" id="PTHR33407:SF9">
    <property type="entry name" value="PECTATE LYASE F-RELATED"/>
    <property type="match status" value="1"/>
</dbReference>
<accession>A0A080ZI98</accession>
<evidence type="ECO:0000256" key="2">
    <source>
        <dbReference type="ARBA" id="ARBA00001913"/>
    </source>
</evidence>
<dbReference type="GO" id="GO:0030570">
    <property type="term" value="F:pectate lyase activity"/>
    <property type="evidence" value="ECO:0007669"/>
    <property type="project" value="UniProtKB-EC"/>
</dbReference>
<dbReference type="Proteomes" id="UP000028582">
    <property type="component" value="Unassembled WGS sequence"/>
</dbReference>
<evidence type="ECO:0000256" key="11">
    <source>
        <dbReference type="ARBA" id="ARBA00039895"/>
    </source>
</evidence>
<dbReference type="InterPro" id="IPR012334">
    <property type="entry name" value="Pectin_lyas_fold"/>
</dbReference>
<sequence>MKTYECSDITCSGGEGQKDTAVFLVEAGGTLKNAIIGKNQREGVHCDDHNFTTENVAIIKQLCMWRVMR</sequence>
<reference evidence="12 13" key="1">
    <citation type="submission" date="2013-11" db="EMBL/GenBank/DDBJ databases">
        <title>The Genome Sequence of Phytophthora parasitica P1976.</title>
        <authorList>
            <consortium name="The Broad Institute Genomics Platform"/>
            <person name="Russ C."/>
            <person name="Tyler B."/>
            <person name="Panabieres F."/>
            <person name="Shan W."/>
            <person name="Tripathy S."/>
            <person name="Grunwald N."/>
            <person name="Machado M."/>
            <person name="Johnson C.S."/>
            <person name="Walker B."/>
            <person name="Young S."/>
            <person name="Zeng Q."/>
            <person name="Gargeya S."/>
            <person name="Fitzgerald M."/>
            <person name="Haas B."/>
            <person name="Abouelleil A."/>
            <person name="Allen A.W."/>
            <person name="Alvarado L."/>
            <person name="Arachchi H.M."/>
            <person name="Berlin A.M."/>
            <person name="Chapman S.B."/>
            <person name="Gainer-Dewar J."/>
            <person name="Goldberg J."/>
            <person name="Griggs A."/>
            <person name="Gujja S."/>
            <person name="Hansen M."/>
            <person name="Howarth C."/>
            <person name="Imamovic A."/>
            <person name="Ireland A."/>
            <person name="Larimer J."/>
            <person name="McCowan C."/>
            <person name="Murphy C."/>
            <person name="Pearson M."/>
            <person name="Poon T.W."/>
            <person name="Priest M."/>
            <person name="Roberts A."/>
            <person name="Saif S."/>
            <person name="Shea T."/>
            <person name="Sisk P."/>
            <person name="Sykes S."/>
            <person name="Wortman J."/>
            <person name="Nusbaum C."/>
            <person name="Birren B."/>
        </authorList>
    </citation>
    <scope>NUCLEOTIDE SEQUENCE [LARGE SCALE GENOMIC DNA]</scope>
    <source>
        <strain evidence="12 13">P1976</strain>
    </source>
</reference>
<keyword evidence="9" id="KW-0456">Lyase</keyword>